<dbReference type="AlphaFoldDB" id="A0A4R1G1B9"/>
<organism evidence="1 2">
    <name type="scientific">Volucribacter psittacicida</name>
    <dbReference type="NCBI Taxonomy" id="203482"/>
    <lineage>
        <taxon>Bacteria</taxon>
        <taxon>Pseudomonadati</taxon>
        <taxon>Pseudomonadota</taxon>
        <taxon>Gammaproteobacteria</taxon>
        <taxon>Pasteurellales</taxon>
        <taxon>Pasteurellaceae</taxon>
        <taxon>Volucribacter</taxon>
    </lineage>
</organism>
<dbReference type="EMBL" id="SMFT01000002">
    <property type="protein sequence ID" value="TCJ98808.1"/>
    <property type="molecule type" value="Genomic_DNA"/>
</dbReference>
<protein>
    <recommendedName>
        <fullName evidence="3">Excisionase family DNA binding protein</fullName>
    </recommendedName>
</protein>
<keyword evidence="2" id="KW-1185">Reference proteome</keyword>
<gene>
    <name evidence="1" type="ORF">EV694_1235</name>
</gene>
<accession>A0A4R1G1B9</accession>
<sequence length="66" mass="7402">MNQPIIIQVDMPFLPVEEFARRNGVDAKAVRRLVGKGVLPIRNRPSGKGKIYINMIALMKEALAQQ</sequence>
<evidence type="ECO:0000313" key="2">
    <source>
        <dbReference type="Proteomes" id="UP000294702"/>
    </source>
</evidence>
<reference evidence="1 2" key="1">
    <citation type="submission" date="2019-03" db="EMBL/GenBank/DDBJ databases">
        <title>Genomic Encyclopedia of Type Strains, Phase IV (KMG-IV): sequencing the most valuable type-strain genomes for metagenomic binning, comparative biology and taxonomic classification.</title>
        <authorList>
            <person name="Goeker M."/>
        </authorList>
    </citation>
    <scope>NUCLEOTIDE SEQUENCE [LARGE SCALE GENOMIC DNA]</scope>
    <source>
        <strain evidence="1 2">DSM 15534</strain>
    </source>
</reference>
<dbReference type="Gene3D" id="6.10.200.10">
    <property type="entry name" value="Regulatory phage protein Cox"/>
    <property type="match status" value="1"/>
</dbReference>
<dbReference type="RefSeq" id="WP_132690524.1">
    <property type="nucleotide sequence ID" value="NZ_SMFT01000002.1"/>
</dbReference>
<dbReference type="Proteomes" id="UP000294702">
    <property type="component" value="Unassembled WGS sequence"/>
</dbReference>
<proteinExistence type="predicted"/>
<evidence type="ECO:0000313" key="1">
    <source>
        <dbReference type="EMBL" id="TCJ98808.1"/>
    </source>
</evidence>
<evidence type="ECO:0008006" key="3">
    <source>
        <dbReference type="Google" id="ProtNLM"/>
    </source>
</evidence>
<name>A0A4R1G1B9_9PAST</name>
<dbReference type="InterPro" id="IPR038147">
    <property type="entry name" value="Cox_sf"/>
</dbReference>
<comment type="caution">
    <text evidence="1">The sequence shown here is derived from an EMBL/GenBank/DDBJ whole genome shotgun (WGS) entry which is preliminary data.</text>
</comment>
<dbReference type="OrthoDB" id="5882137at2"/>